<dbReference type="GO" id="GO:0016491">
    <property type="term" value="F:oxidoreductase activity"/>
    <property type="evidence" value="ECO:0007669"/>
    <property type="project" value="UniProtKB-KW"/>
</dbReference>
<dbReference type="GO" id="GO:0042128">
    <property type="term" value="P:nitrate assimilation"/>
    <property type="evidence" value="ECO:0007669"/>
    <property type="project" value="UniProtKB-KW"/>
</dbReference>
<dbReference type="GO" id="GO:0016530">
    <property type="term" value="F:metallochaperone activity"/>
    <property type="evidence" value="ECO:0007669"/>
    <property type="project" value="TreeGrafter"/>
</dbReference>
<dbReference type="GO" id="GO:0051131">
    <property type="term" value="P:chaperone-mediated protein complex assembly"/>
    <property type="evidence" value="ECO:0007669"/>
    <property type="project" value="InterPro"/>
</dbReference>
<dbReference type="Gene3D" id="1.20.120.700">
    <property type="entry name" value="nitrate reductase, subunit delta (NarJ)"/>
    <property type="match status" value="1"/>
</dbReference>
<evidence type="ECO:0000256" key="1">
    <source>
        <dbReference type="ARBA" id="ARBA00023063"/>
    </source>
</evidence>
<dbReference type="GO" id="GO:0051082">
    <property type="term" value="F:unfolded protein binding"/>
    <property type="evidence" value="ECO:0007669"/>
    <property type="project" value="InterPro"/>
</dbReference>
<name>A0A3B0SNR4_9ZZZZ</name>
<dbReference type="InterPro" id="IPR003765">
    <property type="entry name" value="NO3_reductase_chaperone_NarJ"/>
</dbReference>
<organism evidence="2">
    <name type="scientific">hydrothermal vent metagenome</name>
    <dbReference type="NCBI Taxonomy" id="652676"/>
    <lineage>
        <taxon>unclassified sequences</taxon>
        <taxon>metagenomes</taxon>
        <taxon>ecological metagenomes</taxon>
    </lineage>
</organism>
<keyword evidence="2" id="KW-0560">Oxidoreductase</keyword>
<dbReference type="AlphaFoldDB" id="A0A3B0SNR4"/>
<dbReference type="PANTHER" id="PTHR43680">
    <property type="entry name" value="NITRATE REDUCTASE MOLYBDENUM COFACTOR ASSEMBLY CHAPERONE"/>
    <property type="match status" value="1"/>
</dbReference>
<dbReference type="Pfam" id="PF02613">
    <property type="entry name" value="Nitrate_red_del"/>
    <property type="match status" value="1"/>
</dbReference>
<dbReference type="PANTHER" id="PTHR43680:SF2">
    <property type="entry name" value="NITRATE REDUCTASE MOLYBDENUM COFACTOR ASSEMBLY CHAPERONE NARJ"/>
    <property type="match status" value="1"/>
</dbReference>
<proteinExistence type="predicted"/>
<sequence length="235" mass="26490">MKTFKILGLLLSYPDEEMVKHLDDLMQVMALEKLLPARQLKKVREFAHELKGNDIYALQENYVELFDRGRAHCLQLFEHIHGESRDRGQAMVNLAEAYGEKGLYVSPGQLPDFLPLFLEFLSLCPADEAMEMLGDPINVIATIGVKLKKRKSSYASVFEALEALSRVKPDQDMIALARSEPLEKMTLDDIDKEWEEANAFDNSDVSSDDCSSCDAFPQATAELEKLNGQNMNGDQ</sequence>
<protein>
    <submittedName>
        <fullName evidence="2">Respiratory nitrate reductase delta chain</fullName>
        <ecNumber evidence="2">1.7.99.4</ecNumber>
    </submittedName>
</protein>
<dbReference type="InterPro" id="IPR020945">
    <property type="entry name" value="DMSO/NO3_reduct_chaperone"/>
</dbReference>
<evidence type="ECO:0000313" key="2">
    <source>
        <dbReference type="EMBL" id="VAW07118.1"/>
    </source>
</evidence>
<keyword evidence="1" id="KW-0534">Nitrate assimilation</keyword>
<dbReference type="SUPFAM" id="SSF89155">
    <property type="entry name" value="TorD-like"/>
    <property type="match status" value="1"/>
</dbReference>
<reference evidence="2" key="1">
    <citation type="submission" date="2018-06" db="EMBL/GenBank/DDBJ databases">
        <authorList>
            <person name="Zhirakovskaya E."/>
        </authorList>
    </citation>
    <scope>NUCLEOTIDE SEQUENCE</scope>
</reference>
<dbReference type="EC" id="1.7.99.4" evidence="2"/>
<dbReference type="Gene3D" id="1.10.4070.10">
    <property type="entry name" value="putative redox-enzyme maturation protein domain"/>
    <property type="match status" value="1"/>
</dbReference>
<gene>
    <name evidence="2" type="ORF">MNBD_ALPHA01-1513</name>
</gene>
<dbReference type="EMBL" id="UOEJ01000259">
    <property type="protein sequence ID" value="VAW07118.1"/>
    <property type="molecule type" value="Genomic_DNA"/>
</dbReference>
<dbReference type="NCBIfam" id="TIGR00684">
    <property type="entry name" value="narJ"/>
    <property type="match status" value="1"/>
</dbReference>
<accession>A0A3B0SNR4</accession>
<dbReference type="InterPro" id="IPR036411">
    <property type="entry name" value="TorD-like_sf"/>
</dbReference>